<sequence length="323" mass="34585">MELIPDSALVIGVSVTPTSLITVTMLIDGTILNARSRVFDPSKHVVEQFKALVNDQRATLDHPERVIAVGISISGAVDQALTTVRISTTLNWQDFDLGPRLQRAVDLPVFVSNDLFALSTREVSFGFGHDRDDFLLLGLGYGVGLGIVNRRRVFSGSGGSSTEFGHMSVDTNGPLCVCGNYGCLQVYAGLEELLHQAPGRPSAGRLAELQQRLQAENDNELADFLEDVGHRIGRSVGGVVNLLGIGTIIVTGETTSLWPALSDGFTRGLDETVLKFLQPVEITVKTWTDSEDAVGAAGLALHNAISLNVPFHARGRLAQAATE</sequence>
<evidence type="ECO:0000313" key="3">
    <source>
        <dbReference type="Proteomes" id="UP000711614"/>
    </source>
</evidence>
<evidence type="ECO:0000256" key="1">
    <source>
        <dbReference type="ARBA" id="ARBA00006479"/>
    </source>
</evidence>
<keyword evidence="2" id="KW-0808">Transferase</keyword>
<dbReference type="PROSITE" id="PS01125">
    <property type="entry name" value="ROK"/>
    <property type="match status" value="1"/>
</dbReference>
<dbReference type="InterPro" id="IPR049874">
    <property type="entry name" value="ROK_cs"/>
</dbReference>
<dbReference type="RefSeq" id="WP_342591140.1">
    <property type="nucleotide sequence ID" value="NZ_JAGIOI010000001.1"/>
</dbReference>
<protein>
    <submittedName>
        <fullName evidence="2">NBD/HSP70 family sugar kinase</fullName>
    </submittedName>
</protein>
<evidence type="ECO:0000313" key="2">
    <source>
        <dbReference type="EMBL" id="MBP2411788.1"/>
    </source>
</evidence>
<gene>
    <name evidence="2" type="ORF">JOF48_000587</name>
</gene>
<dbReference type="SUPFAM" id="SSF53067">
    <property type="entry name" value="Actin-like ATPase domain"/>
    <property type="match status" value="1"/>
</dbReference>
<comment type="caution">
    <text evidence="2">The sequence shown here is derived from an EMBL/GenBank/DDBJ whole genome shotgun (WGS) entry which is preliminary data.</text>
</comment>
<keyword evidence="3" id="KW-1185">Reference proteome</keyword>
<dbReference type="Gene3D" id="3.30.420.40">
    <property type="match status" value="2"/>
</dbReference>
<proteinExistence type="inferred from homology"/>
<comment type="similarity">
    <text evidence="1">Belongs to the ROK (NagC/XylR) family.</text>
</comment>
<dbReference type="GO" id="GO:0016301">
    <property type="term" value="F:kinase activity"/>
    <property type="evidence" value="ECO:0007669"/>
    <property type="project" value="UniProtKB-KW"/>
</dbReference>
<reference evidence="2 3" key="1">
    <citation type="submission" date="2021-03" db="EMBL/GenBank/DDBJ databases">
        <title>Sequencing the genomes of 1000 actinobacteria strains.</title>
        <authorList>
            <person name="Klenk H.-P."/>
        </authorList>
    </citation>
    <scope>NUCLEOTIDE SEQUENCE [LARGE SCALE GENOMIC DNA]</scope>
    <source>
        <strain evidence="2 3">DSM 16005</strain>
    </source>
</reference>
<dbReference type="Proteomes" id="UP000711614">
    <property type="component" value="Unassembled WGS sequence"/>
</dbReference>
<dbReference type="PANTHER" id="PTHR18964">
    <property type="entry name" value="ROK (REPRESSOR, ORF, KINASE) FAMILY"/>
    <property type="match status" value="1"/>
</dbReference>
<organism evidence="2 3">
    <name type="scientific">Arthrobacter stackebrandtii</name>
    <dbReference type="NCBI Taxonomy" id="272161"/>
    <lineage>
        <taxon>Bacteria</taxon>
        <taxon>Bacillati</taxon>
        <taxon>Actinomycetota</taxon>
        <taxon>Actinomycetes</taxon>
        <taxon>Micrococcales</taxon>
        <taxon>Micrococcaceae</taxon>
        <taxon>Arthrobacter</taxon>
    </lineage>
</organism>
<name>A0ABS4YSL2_9MICC</name>
<keyword evidence="2" id="KW-0418">Kinase</keyword>
<dbReference type="InterPro" id="IPR000600">
    <property type="entry name" value="ROK"/>
</dbReference>
<dbReference type="PANTHER" id="PTHR18964:SF149">
    <property type="entry name" value="BIFUNCTIONAL UDP-N-ACETYLGLUCOSAMINE 2-EPIMERASE_N-ACETYLMANNOSAMINE KINASE"/>
    <property type="match status" value="1"/>
</dbReference>
<accession>A0ABS4YSL2</accession>
<dbReference type="EMBL" id="JAGIOI010000001">
    <property type="protein sequence ID" value="MBP2411788.1"/>
    <property type="molecule type" value="Genomic_DNA"/>
</dbReference>
<dbReference type="Pfam" id="PF00480">
    <property type="entry name" value="ROK"/>
    <property type="match status" value="1"/>
</dbReference>
<dbReference type="InterPro" id="IPR043129">
    <property type="entry name" value="ATPase_NBD"/>
</dbReference>